<evidence type="ECO:0000313" key="2">
    <source>
        <dbReference type="Proteomes" id="UP000545493"/>
    </source>
</evidence>
<sequence length="27" mass="3175">MDFLGLLEDQEHWVDWLAARQSASQND</sequence>
<comment type="caution">
    <text evidence="1">The sequence shown here is derived from an EMBL/GenBank/DDBJ whole genome shotgun (WGS) entry which is preliminary data.</text>
</comment>
<accession>A0A7X5ZP99</accession>
<gene>
    <name evidence="1" type="ORF">FHU38_000838</name>
</gene>
<keyword evidence="2" id="KW-1185">Reference proteome</keyword>
<dbReference type="EMBL" id="JAAOYM010000001">
    <property type="protein sequence ID" value="NIJ10494.1"/>
    <property type="molecule type" value="Genomic_DNA"/>
</dbReference>
<dbReference type="AlphaFoldDB" id="A0A7X5ZP99"/>
<name>A0A7X5ZP99_9PSEU</name>
<proteinExistence type="predicted"/>
<dbReference type="Proteomes" id="UP000545493">
    <property type="component" value="Unassembled WGS sequence"/>
</dbReference>
<organism evidence="1 2">
    <name type="scientific">Saccharomonospora amisosensis</name>
    <dbReference type="NCBI Taxonomy" id="1128677"/>
    <lineage>
        <taxon>Bacteria</taxon>
        <taxon>Bacillati</taxon>
        <taxon>Actinomycetota</taxon>
        <taxon>Actinomycetes</taxon>
        <taxon>Pseudonocardiales</taxon>
        <taxon>Pseudonocardiaceae</taxon>
        <taxon>Saccharomonospora</taxon>
    </lineage>
</organism>
<protein>
    <submittedName>
        <fullName evidence="1">Uncharacterized protein</fullName>
    </submittedName>
</protein>
<evidence type="ECO:0000313" key="1">
    <source>
        <dbReference type="EMBL" id="NIJ10494.1"/>
    </source>
</evidence>
<reference evidence="1 2" key="1">
    <citation type="submission" date="2020-03" db="EMBL/GenBank/DDBJ databases">
        <title>Sequencing the genomes of 1000 actinobacteria strains.</title>
        <authorList>
            <person name="Klenk H.-P."/>
        </authorList>
    </citation>
    <scope>NUCLEOTIDE SEQUENCE [LARGE SCALE GENOMIC DNA]</scope>
    <source>
        <strain evidence="1 2">DSM 45685</strain>
    </source>
</reference>